<dbReference type="Proteomes" id="UP000003155">
    <property type="component" value="Unassembled WGS sequence"/>
</dbReference>
<keyword evidence="2" id="KW-1185">Reference proteome</keyword>
<evidence type="ECO:0000313" key="2">
    <source>
        <dbReference type="Proteomes" id="UP000003155"/>
    </source>
</evidence>
<protein>
    <submittedName>
        <fullName evidence="1">Uncharacterized protein</fullName>
    </submittedName>
</protein>
<evidence type="ECO:0000313" key="1">
    <source>
        <dbReference type="EMBL" id="EGC85913.1"/>
    </source>
</evidence>
<dbReference type="EMBL" id="AEXO01000092">
    <property type="protein sequence ID" value="EGC85913.1"/>
    <property type="molecule type" value="Genomic_DNA"/>
</dbReference>
<reference evidence="1 2" key="1">
    <citation type="submission" date="2011-02" db="EMBL/GenBank/DDBJ databases">
        <authorList>
            <person name="Durkin A.S."/>
            <person name="Madupu R."/>
            <person name="Torralba M."/>
            <person name="Gillis M."/>
            <person name="Methe B."/>
            <person name="Sutton G."/>
            <person name="Nelson K.E."/>
        </authorList>
    </citation>
    <scope>NUCLEOTIDE SEQUENCE [LARGE SCALE GENOMIC DNA]</scope>
    <source>
        <strain evidence="1 2">CRIS 18C-A</strain>
    </source>
</reference>
<dbReference type="AlphaFoldDB" id="F0H8G2"/>
<accession>F0H8G2</accession>
<comment type="caution">
    <text evidence="1">The sequence shown here is derived from an EMBL/GenBank/DDBJ whole genome shotgun (WGS) entry which is preliminary data.</text>
</comment>
<proteinExistence type="predicted"/>
<gene>
    <name evidence="1" type="ORF">HMPREF9303_0638</name>
</gene>
<sequence length="89" mass="9930">MQTTHRGVPVSILPGAACLLYSICARTGIDIHPVTQMDVSGTSGSQLQIYTKKKEETNKKRKRFAISAFSFTFASGNQRQRNRYEMSGM</sequence>
<name>F0H8G2_9BACT</name>
<organism evidence="1 2">
    <name type="scientific">Prevotella denticola CRIS 18C-A</name>
    <dbReference type="NCBI Taxonomy" id="944557"/>
    <lineage>
        <taxon>Bacteria</taxon>
        <taxon>Pseudomonadati</taxon>
        <taxon>Bacteroidota</taxon>
        <taxon>Bacteroidia</taxon>
        <taxon>Bacteroidales</taxon>
        <taxon>Prevotellaceae</taxon>
        <taxon>Prevotella</taxon>
    </lineage>
</organism>